<keyword evidence="3" id="KW-0813">Transport</keyword>
<accession>A0A835WK57</accession>
<evidence type="ECO:0000256" key="7">
    <source>
        <dbReference type="SAM" id="MobiDB-lite"/>
    </source>
</evidence>
<dbReference type="Pfam" id="PF00860">
    <property type="entry name" value="Xan_ur_permease"/>
    <property type="match status" value="4"/>
</dbReference>
<feature type="transmembrane region" description="Helical" evidence="8">
    <location>
        <begin position="548"/>
        <end position="571"/>
    </location>
</feature>
<feature type="transmembrane region" description="Helical" evidence="8">
    <location>
        <begin position="476"/>
        <end position="496"/>
    </location>
</feature>
<evidence type="ECO:0000256" key="8">
    <source>
        <dbReference type="SAM" id="Phobius"/>
    </source>
</evidence>
<sequence>MDEVRGKVDDFTGKRSVRELLIGTYDMKYLCKPVFPYFRKSKGVPPPRFFGKDDFLGLFVALVMGLQHALAMVGGLITPPLLISNLGFGTRPGSGIPYSSGNPAETQRYLVQAALIVCGIMTFFQVLGVRIWKTNFQFGAGILSCMGVSFTTVPIATSVISQLMKEQGHTFEEAYGMFLGTIAVCGIIPVILSFFPIRVIKKIFPPIVCGITIMMIGVHLIGAGFKNWGGGAFCADNWQHPPAAKTCYLPAKYPNGTSYMQQSNLCWVGPGVKCGDPTKTEVFLPFGSQQYIGLGFLVFVTIIVLEIFGSPFMRNASVILALLFGYLIAAVTNYQGKKYVITKKIDQAPGITFLWTTTFPLGFYGPAVIPLMIVFIITSIETVGDTAATMEASRMAVDTEDGTRRIKGALLNDGISGIFSALATSLPLTTFAQNNGVISLTNVAARQAGFAAAFWLFLLGIVGKIGAWITTIPECVLGGMTTFLFANVIASGIKIIINGDPLTRRSRFILACSLALAFGVELVPQWATLNLWPVTPGMSPGLRGLRDAIILVISTSFTLGAVVALILNLIIPQDASSTSTNLELPELEAKDIAVTDSNHSTTDSEDPSTKKPATAAVVLSPAPGAVVASRQDDHPSFPYFRKGRRGVAPPRFFGREDYLGFFVALVMGLQHALAMVGGLITPPLLISNLGFGTRPGTSPPVPYSSGNPADTQRYLVQASLIVCGIMTFFQVLGVRIWKTNYQFGAGILSCMGVSFTTVPIATSVIGQLMKEQGHTFEEAYGMFLGTIAMCAVIPVILSFFPIRVIKKIFPPIVCGITIMMIGVHLIGAGFKNWGGGAFCADNWQHPPAAKTCYLPAKYPNGTSYMQQSNLCWVGPGVKCGDPTKTEVFLPFGSQQYIGLGFLVFVTIIVLEIFGSPFMRNASVILALLFGYLIAAVTNYQGKKYVITTKIEQAPGITFLWTTTFPLGFYPPAIIPLMIVFVITSIETVGDTAATMEASRMAVDTEDGTRRIKGALLNDGISGIFSALATSLPLTTFAQNNGVISLTNVAARQAGFAAAFWLFLLGILGKIGAWITTIPECVLGGMTTFLFANVIASGIKIIINGDPLTRRSRFILACSLALAFGVELVPQWATLNLWPVTPGMSPGLRGLRDAIILVISTSFTLGAVVALILNLIIPQDASSTSTNLELPELEAKAIAAEKSGSGKDSASDELSSHSHVDAAAGHMVPPAVAMVAADVAGKV</sequence>
<feature type="transmembrane region" description="Helical" evidence="8">
    <location>
        <begin position="207"/>
        <end position="225"/>
    </location>
</feature>
<dbReference type="AlphaFoldDB" id="A0A835WK57"/>
<reference evidence="9" key="1">
    <citation type="journal article" date="2020" name="bioRxiv">
        <title>Comparative genomics of Chlamydomonas.</title>
        <authorList>
            <person name="Craig R.J."/>
            <person name="Hasan A.R."/>
            <person name="Ness R.W."/>
            <person name="Keightley P.D."/>
        </authorList>
    </citation>
    <scope>NUCLEOTIDE SEQUENCE</scope>
    <source>
        <strain evidence="9">CCAP 11/173</strain>
    </source>
</reference>
<evidence type="ECO:0000256" key="6">
    <source>
        <dbReference type="ARBA" id="ARBA00023136"/>
    </source>
</evidence>
<feature type="transmembrane region" description="Helical" evidence="8">
    <location>
        <begin position="508"/>
        <end position="528"/>
    </location>
</feature>
<proteinExistence type="inferred from homology"/>
<feature type="transmembrane region" description="Helical" evidence="8">
    <location>
        <begin position="746"/>
        <end position="768"/>
    </location>
</feature>
<feature type="transmembrane region" description="Helical" evidence="8">
    <location>
        <begin position="448"/>
        <end position="470"/>
    </location>
</feature>
<comment type="subcellular location">
    <subcellularLocation>
        <location evidence="1">Membrane</location>
        <topology evidence="1">Multi-pass membrane protein</topology>
    </subcellularLocation>
</comment>
<feature type="transmembrane region" description="Helical" evidence="8">
    <location>
        <begin position="780"/>
        <end position="800"/>
    </location>
</feature>
<keyword evidence="5 8" id="KW-1133">Transmembrane helix</keyword>
<feature type="transmembrane region" description="Helical" evidence="8">
    <location>
        <begin position="921"/>
        <end position="939"/>
    </location>
</feature>
<comment type="similarity">
    <text evidence="2">Belongs to the nucleobase:cation symporter-2 (NCS2) (TC 2.A.40) family.</text>
</comment>
<feature type="transmembrane region" description="Helical" evidence="8">
    <location>
        <begin position="1081"/>
        <end position="1101"/>
    </location>
</feature>
<keyword evidence="4 8" id="KW-0812">Transmembrane</keyword>
<dbReference type="GO" id="GO:0005886">
    <property type="term" value="C:plasma membrane"/>
    <property type="evidence" value="ECO:0007669"/>
    <property type="project" value="TreeGrafter"/>
</dbReference>
<dbReference type="Proteomes" id="UP000613740">
    <property type="component" value="Unassembled WGS sequence"/>
</dbReference>
<name>A0A835WK57_9CHLO</name>
<feature type="transmembrane region" description="Helical" evidence="8">
    <location>
        <begin position="175"/>
        <end position="195"/>
    </location>
</feature>
<evidence type="ECO:0000256" key="2">
    <source>
        <dbReference type="ARBA" id="ARBA00008821"/>
    </source>
</evidence>
<feature type="transmembrane region" description="Helical" evidence="8">
    <location>
        <begin position="141"/>
        <end position="163"/>
    </location>
</feature>
<feature type="transmembrane region" description="Helical" evidence="8">
    <location>
        <begin position="1113"/>
        <end position="1133"/>
    </location>
</feature>
<evidence type="ECO:0000256" key="5">
    <source>
        <dbReference type="ARBA" id="ARBA00022989"/>
    </source>
</evidence>
<feature type="region of interest" description="Disordered" evidence="7">
    <location>
        <begin position="593"/>
        <end position="612"/>
    </location>
</feature>
<dbReference type="InterPro" id="IPR006042">
    <property type="entry name" value="Xan_ur_permease"/>
</dbReference>
<evidence type="ECO:0000256" key="3">
    <source>
        <dbReference type="ARBA" id="ARBA00022448"/>
    </source>
</evidence>
<keyword evidence="6 8" id="KW-0472">Membrane</keyword>
<organism evidence="9 10">
    <name type="scientific">Chlamydomonas schloesseri</name>
    <dbReference type="NCBI Taxonomy" id="2026947"/>
    <lineage>
        <taxon>Eukaryota</taxon>
        <taxon>Viridiplantae</taxon>
        <taxon>Chlorophyta</taxon>
        <taxon>core chlorophytes</taxon>
        <taxon>Chlorophyceae</taxon>
        <taxon>CS clade</taxon>
        <taxon>Chlamydomonadales</taxon>
        <taxon>Chlamydomonadaceae</taxon>
        <taxon>Chlamydomonas</taxon>
    </lineage>
</organism>
<feature type="transmembrane region" description="Helical" evidence="8">
    <location>
        <begin position="714"/>
        <end position="734"/>
    </location>
</feature>
<evidence type="ECO:0000256" key="1">
    <source>
        <dbReference type="ARBA" id="ARBA00004141"/>
    </source>
</evidence>
<evidence type="ECO:0008006" key="11">
    <source>
        <dbReference type="Google" id="ProtNLM"/>
    </source>
</evidence>
<feature type="transmembrane region" description="Helical" evidence="8">
    <location>
        <begin position="658"/>
        <end position="680"/>
    </location>
</feature>
<dbReference type="GO" id="GO:0042907">
    <property type="term" value="F:xanthine transmembrane transporter activity"/>
    <property type="evidence" value="ECO:0007669"/>
    <property type="project" value="TreeGrafter"/>
</dbReference>
<protein>
    <recommendedName>
        <fullName evidence="11">Uric acid-xanthine permease</fullName>
    </recommendedName>
</protein>
<feature type="transmembrane region" description="Helical" evidence="8">
    <location>
        <begin position="896"/>
        <end position="914"/>
    </location>
</feature>
<feature type="transmembrane region" description="Helical" evidence="8">
    <location>
        <begin position="1053"/>
        <end position="1075"/>
    </location>
</feature>
<evidence type="ECO:0000313" key="10">
    <source>
        <dbReference type="Proteomes" id="UP000613740"/>
    </source>
</evidence>
<evidence type="ECO:0000256" key="4">
    <source>
        <dbReference type="ARBA" id="ARBA00022692"/>
    </source>
</evidence>
<dbReference type="EMBL" id="JAEHOD010000016">
    <property type="protein sequence ID" value="KAG2448892.1"/>
    <property type="molecule type" value="Genomic_DNA"/>
</dbReference>
<dbReference type="PANTHER" id="PTHR42810:SF2">
    <property type="entry name" value="PURINE PERMEASE C1399.01C-RELATED"/>
    <property type="match status" value="1"/>
</dbReference>
<comment type="caution">
    <text evidence="9">The sequence shown here is derived from an EMBL/GenBank/DDBJ whole genome shotgun (WGS) entry which is preliminary data.</text>
</comment>
<evidence type="ECO:0000313" key="9">
    <source>
        <dbReference type="EMBL" id="KAG2448892.1"/>
    </source>
</evidence>
<feature type="transmembrane region" description="Helical" evidence="8">
    <location>
        <begin position="812"/>
        <end position="830"/>
    </location>
</feature>
<feature type="transmembrane region" description="Helical" evidence="8">
    <location>
        <begin position="968"/>
        <end position="989"/>
    </location>
</feature>
<feature type="transmembrane region" description="Helical" evidence="8">
    <location>
        <begin position="1153"/>
        <end position="1176"/>
    </location>
</feature>
<gene>
    <name evidence="9" type="ORF">HYH02_006240</name>
</gene>
<dbReference type="InterPro" id="IPR006043">
    <property type="entry name" value="NCS2"/>
</dbReference>
<dbReference type="OrthoDB" id="1641903at2759"/>
<feature type="transmembrane region" description="Helical" evidence="8">
    <location>
        <begin position="316"/>
        <end position="334"/>
    </location>
</feature>
<keyword evidence="10" id="KW-1185">Reference proteome</keyword>
<dbReference type="PANTHER" id="PTHR42810">
    <property type="entry name" value="PURINE PERMEASE C1399.01C-RELATED"/>
    <property type="match status" value="1"/>
</dbReference>
<feature type="transmembrane region" description="Helical" evidence="8">
    <location>
        <begin position="291"/>
        <end position="309"/>
    </location>
</feature>
<feature type="transmembrane region" description="Helical" evidence="8">
    <location>
        <begin position="109"/>
        <end position="129"/>
    </location>
</feature>
<feature type="transmembrane region" description="Helical" evidence="8">
    <location>
        <begin position="55"/>
        <end position="77"/>
    </location>
</feature>
<feature type="transmembrane region" description="Helical" evidence="8">
    <location>
        <begin position="363"/>
        <end position="384"/>
    </location>
</feature>
<dbReference type="NCBIfam" id="TIGR00801">
    <property type="entry name" value="ncs2"/>
    <property type="match status" value="2"/>
</dbReference>